<keyword evidence="2" id="KW-0812">Transmembrane</keyword>
<dbReference type="EMBL" id="JACHMY010000001">
    <property type="protein sequence ID" value="MBB5841354.1"/>
    <property type="molecule type" value="Genomic_DNA"/>
</dbReference>
<dbReference type="RefSeq" id="WP_184804558.1">
    <property type="nucleotide sequence ID" value="NZ_JACHMY010000001.1"/>
</dbReference>
<comment type="caution">
    <text evidence="3">The sequence shown here is derived from an EMBL/GenBank/DDBJ whole genome shotgun (WGS) entry which is preliminary data.</text>
</comment>
<feature type="transmembrane region" description="Helical" evidence="2">
    <location>
        <begin position="74"/>
        <end position="93"/>
    </location>
</feature>
<gene>
    <name evidence="3" type="ORF">HDA39_008088</name>
</gene>
<evidence type="ECO:0000256" key="1">
    <source>
        <dbReference type="SAM" id="MobiDB-lite"/>
    </source>
</evidence>
<reference evidence="3 4" key="1">
    <citation type="submission" date="2020-08" db="EMBL/GenBank/DDBJ databases">
        <title>Sequencing the genomes of 1000 actinobacteria strains.</title>
        <authorList>
            <person name="Klenk H.-P."/>
        </authorList>
    </citation>
    <scope>NUCLEOTIDE SEQUENCE [LARGE SCALE GENOMIC DNA]</scope>
    <source>
        <strain evidence="3 4">DSM 28967</strain>
    </source>
</reference>
<dbReference type="Proteomes" id="UP000549971">
    <property type="component" value="Unassembled WGS sequence"/>
</dbReference>
<evidence type="ECO:0008006" key="5">
    <source>
        <dbReference type="Google" id="ProtNLM"/>
    </source>
</evidence>
<keyword evidence="2" id="KW-1133">Transmembrane helix</keyword>
<feature type="transmembrane region" description="Helical" evidence="2">
    <location>
        <begin position="47"/>
        <end position="67"/>
    </location>
</feature>
<feature type="transmembrane region" description="Helical" evidence="2">
    <location>
        <begin position="105"/>
        <end position="127"/>
    </location>
</feature>
<evidence type="ECO:0000313" key="4">
    <source>
        <dbReference type="Proteomes" id="UP000549971"/>
    </source>
</evidence>
<dbReference type="AlphaFoldDB" id="A0A7W9JFT4"/>
<feature type="region of interest" description="Disordered" evidence="1">
    <location>
        <begin position="136"/>
        <end position="157"/>
    </location>
</feature>
<keyword evidence="2" id="KW-0472">Membrane</keyword>
<evidence type="ECO:0000313" key="3">
    <source>
        <dbReference type="EMBL" id="MBB5841354.1"/>
    </source>
</evidence>
<proteinExistence type="predicted"/>
<name>A0A7W9JFT4_9ACTN</name>
<accession>A0A7W9JFT4</accession>
<protein>
    <recommendedName>
        <fullName evidence="5">DUF4345 domain-containing protein</fullName>
    </recommendedName>
</protein>
<sequence length="157" mass="17272">MTRAIRLVLGLLFLEVLVVGGWTTVAPRSFYTDFPTVDLNPPYSEHFARDFGATMLGLAIICGIALVRPRAHYLIPAGLAYTAFAIPHFFFHVTNLENATVGEAVLLTTGNALFAVLGLLVLLLTAIRDRGLYRGGRREESRDDTGADRGRRAERLL</sequence>
<keyword evidence="4" id="KW-1185">Reference proteome</keyword>
<organism evidence="3 4">
    <name type="scientific">Kribbella italica</name>
    <dbReference type="NCBI Taxonomy" id="1540520"/>
    <lineage>
        <taxon>Bacteria</taxon>
        <taxon>Bacillati</taxon>
        <taxon>Actinomycetota</taxon>
        <taxon>Actinomycetes</taxon>
        <taxon>Propionibacteriales</taxon>
        <taxon>Kribbellaceae</taxon>
        <taxon>Kribbella</taxon>
    </lineage>
</organism>
<evidence type="ECO:0000256" key="2">
    <source>
        <dbReference type="SAM" id="Phobius"/>
    </source>
</evidence>